<organism evidence="3 4">
    <name type="scientific">Aspergillus japonicus CBS 114.51</name>
    <dbReference type="NCBI Taxonomy" id="1448312"/>
    <lineage>
        <taxon>Eukaryota</taxon>
        <taxon>Fungi</taxon>
        <taxon>Dikarya</taxon>
        <taxon>Ascomycota</taxon>
        <taxon>Pezizomycotina</taxon>
        <taxon>Eurotiomycetes</taxon>
        <taxon>Eurotiomycetidae</taxon>
        <taxon>Eurotiales</taxon>
        <taxon>Aspergillaceae</taxon>
        <taxon>Aspergillus</taxon>
        <taxon>Aspergillus subgen. Circumdati</taxon>
    </lineage>
</organism>
<evidence type="ECO:0000256" key="1">
    <source>
        <dbReference type="SAM" id="Coils"/>
    </source>
</evidence>
<keyword evidence="4" id="KW-1185">Reference proteome</keyword>
<keyword evidence="1" id="KW-0175">Coiled coil</keyword>
<dbReference type="AlphaFoldDB" id="A0A8T8WXL0"/>
<protein>
    <submittedName>
        <fullName evidence="3">Uncharacterized protein</fullName>
    </submittedName>
</protein>
<dbReference type="Proteomes" id="UP000249497">
    <property type="component" value="Unassembled WGS sequence"/>
</dbReference>
<sequence length="195" mass="21055">MDGAGTRGRGGRSTSARGHRVEPDSPPPPPTTPTPQKSQPSQPSNTTDTTPRLISDIKGLLTQIEEQHHSSQPTAPSWVTTARQIIAAGDAAQNDSDRRQFAHQAKIQNLHVQLKGITLEIMGSLARLEQLRKELDEATLEAARGSDNALSRATRLAVEVMVEAHQGDMEGCPVVRKELDGLDDVHDPKDAADPE</sequence>
<feature type="coiled-coil region" evidence="1">
    <location>
        <begin position="121"/>
        <end position="148"/>
    </location>
</feature>
<dbReference type="GeneID" id="37178235"/>
<feature type="compositionally biased region" description="Pro residues" evidence="2">
    <location>
        <begin position="24"/>
        <end position="33"/>
    </location>
</feature>
<name>A0A8T8WXL0_ASPJA</name>
<dbReference type="OrthoDB" id="4509593at2759"/>
<evidence type="ECO:0000313" key="4">
    <source>
        <dbReference type="Proteomes" id="UP000249497"/>
    </source>
</evidence>
<proteinExistence type="predicted"/>
<dbReference type="EMBL" id="KZ824804">
    <property type="protein sequence ID" value="RAH80394.1"/>
    <property type="molecule type" value="Genomic_DNA"/>
</dbReference>
<evidence type="ECO:0000313" key="3">
    <source>
        <dbReference type="EMBL" id="RAH80394.1"/>
    </source>
</evidence>
<evidence type="ECO:0000256" key="2">
    <source>
        <dbReference type="SAM" id="MobiDB-lite"/>
    </source>
</evidence>
<feature type="compositionally biased region" description="Low complexity" evidence="2">
    <location>
        <begin position="34"/>
        <end position="47"/>
    </location>
</feature>
<gene>
    <name evidence="3" type="ORF">BO86DRAFT_410931</name>
</gene>
<accession>A0A8T8WXL0</accession>
<feature type="region of interest" description="Disordered" evidence="2">
    <location>
        <begin position="1"/>
        <end position="53"/>
    </location>
</feature>
<dbReference type="RefSeq" id="XP_025526288.1">
    <property type="nucleotide sequence ID" value="XM_025674543.1"/>
</dbReference>
<reference evidence="3 4" key="1">
    <citation type="submission" date="2018-02" db="EMBL/GenBank/DDBJ databases">
        <title>The genomes of Aspergillus section Nigri reveals drivers in fungal speciation.</title>
        <authorList>
            <consortium name="DOE Joint Genome Institute"/>
            <person name="Vesth T.C."/>
            <person name="Nybo J."/>
            <person name="Theobald S."/>
            <person name="Brandl J."/>
            <person name="Frisvad J.C."/>
            <person name="Nielsen K.F."/>
            <person name="Lyhne E.K."/>
            <person name="Kogle M.E."/>
            <person name="Kuo A."/>
            <person name="Riley R."/>
            <person name="Clum A."/>
            <person name="Nolan M."/>
            <person name="Lipzen A."/>
            <person name="Salamov A."/>
            <person name="Henrissat B."/>
            <person name="Wiebenga A."/>
            <person name="De vries R.P."/>
            <person name="Grigoriev I.V."/>
            <person name="Mortensen U.H."/>
            <person name="Andersen M.R."/>
            <person name="Baker S.E."/>
        </authorList>
    </citation>
    <scope>NUCLEOTIDE SEQUENCE [LARGE SCALE GENOMIC DNA]</scope>
    <source>
        <strain evidence="3 4">CBS 114.51</strain>
    </source>
</reference>